<dbReference type="Proteomes" id="UP001220610">
    <property type="component" value="Chromosome"/>
</dbReference>
<protein>
    <submittedName>
        <fullName evidence="3">Cold shock domain-containing protein</fullName>
    </submittedName>
</protein>
<dbReference type="GO" id="GO:0003676">
    <property type="term" value="F:nucleic acid binding"/>
    <property type="evidence" value="ECO:0007669"/>
    <property type="project" value="InterPro"/>
</dbReference>
<evidence type="ECO:0000256" key="1">
    <source>
        <dbReference type="SAM" id="MobiDB-lite"/>
    </source>
</evidence>
<feature type="compositionally biased region" description="Basic and acidic residues" evidence="1">
    <location>
        <begin position="20"/>
        <end position="40"/>
    </location>
</feature>
<evidence type="ECO:0000313" key="3">
    <source>
        <dbReference type="EMBL" id="WEK34104.1"/>
    </source>
</evidence>
<organism evidence="3 4">
    <name type="scientific">Candidatus Pseudobacter hemicellulosilyticus</name>
    <dbReference type="NCBI Taxonomy" id="3121375"/>
    <lineage>
        <taxon>Bacteria</taxon>
        <taxon>Pseudomonadati</taxon>
        <taxon>Bacteroidota</taxon>
        <taxon>Chitinophagia</taxon>
        <taxon>Chitinophagales</taxon>
        <taxon>Chitinophagaceae</taxon>
        <taxon>Pseudobacter</taxon>
    </lineage>
</organism>
<dbReference type="SMART" id="SM00357">
    <property type="entry name" value="CSP"/>
    <property type="match status" value="1"/>
</dbReference>
<dbReference type="Gene3D" id="2.40.50.140">
    <property type="entry name" value="Nucleic acid-binding proteins"/>
    <property type="match status" value="1"/>
</dbReference>
<dbReference type="Pfam" id="PF00313">
    <property type="entry name" value="CSD"/>
    <property type="match status" value="1"/>
</dbReference>
<reference evidence="3" key="1">
    <citation type="submission" date="2023-03" db="EMBL/GenBank/DDBJ databases">
        <title>Andean soil-derived lignocellulolytic bacterial consortium as a source of novel taxa and putative plastic-active enzymes.</title>
        <authorList>
            <person name="Diaz-Garcia L."/>
            <person name="Chuvochina M."/>
            <person name="Feuerriegel G."/>
            <person name="Bunk B."/>
            <person name="Sproer C."/>
            <person name="Streit W.R."/>
            <person name="Rodriguez L.M."/>
            <person name="Overmann J."/>
            <person name="Jimenez D.J."/>
        </authorList>
    </citation>
    <scope>NUCLEOTIDE SEQUENCE</scope>
    <source>
        <strain evidence="3">MAG 7</strain>
    </source>
</reference>
<name>A0AAJ5WMZ7_9BACT</name>
<dbReference type="EMBL" id="CP119311">
    <property type="protein sequence ID" value="WEK34104.1"/>
    <property type="molecule type" value="Genomic_DNA"/>
</dbReference>
<feature type="domain" description="CSD" evidence="2">
    <location>
        <begin position="87"/>
        <end position="148"/>
    </location>
</feature>
<dbReference type="GO" id="GO:0005829">
    <property type="term" value="C:cytosol"/>
    <property type="evidence" value="ECO:0007669"/>
    <property type="project" value="UniProtKB-ARBA"/>
</dbReference>
<dbReference type="SUPFAM" id="SSF50249">
    <property type="entry name" value="Nucleic acid-binding proteins"/>
    <property type="match status" value="1"/>
</dbReference>
<accession>A0AAJ5WMZ7</accession>
<dbReference type="InterPro" id="IPR002059">
    <property type="entry name" value="CSP_DNA-bd"/>
</dbReference>
<evidence type="ECO:0000259" key="2">
    <source>
        <dbReference type="PROSITE" id="PS51857"/>
    </source>
</evidence>
<proteinExistence type="predicted"/>
<dbReference type="InterPro" id="IPR012340">
    <property type="entry name" value="NA-bd_OB-fold"/>
</dbReference>
<sequence length="151" mass="17357">MAKSQETFSKKQREKQRLKKQQDKEEKRKERKGEKKEGKSLSDMMAYLDENGNLTDTPVDPSKKRVFELEDIPVGVPKLEERAPDEPRTGIVAFFNEHKGFGFINDSETRERIFVHVNELSAPIKENDKVSYIPERGPKGPIATNVTLVQK</sequence>
<feature type="compositionally biased region" description="Basic residues" evidence="1">
    <location>
        <begin position="10"/>
        <end position="19"/>
    </location>
</feature>
<dbReference type="AlphaFoldDB" id="A0AAJ5WMZ7"/>
<gene>
    <name evidence="3" type="ORF">P0Y53_16575</name>
</gene>
<feature type="region of interest" description="Disordered" evidence="1">
    <location>
        <begin position="1"/>
        <end position="43"/>
    </location>
</feature>
<evidence type="ECO:0000313" key="4">
    <source>
        <dbReference type="Proteomes" id="UP001220610"/>
    </source>
</evidence>
<dbReference type="PROSITE" id="PS51857">
    <property type="entry name" value="CSD_2"/>
    <property type="match status" value="1"/>
</dbReference>
<dbReference type="InterPro" id="IPR011129">
    <property type="entry name" value="CSD"/>
</dbReference>
<dbReference type="CDD" id="cd04458">
    <property type="entry name" value="CSP_CDS"/>
    <property type="match status" value="1"/>
</dbReference>